<dbReference type="GO" id="GO:0005524">
    <property type="term" value="F:ATP binding"/>
    <property type="evidence" value="ECO:0007669"/>
    <property type="project" value="UniProtKB-KW"/>
</dbReference>
<comment type="pathway">
    <text evidence="1">Porphyrin-containing compound metabolism; bacteriochlorophyll biosynthesis.</text>
</comment>
<dbReference type="InterPro" id="IPR003593">
    <property type="entry name" value="AAA+_ATPase"/>
</dbReference>
<dbReference type="InterPro" id="IPR036465">
    <property type="entry name" value="vWFA_dom_sf"/>
</dbReference>
<organism evidence="9 10">
    <name type="scientific">Pseudogulbenkiania subflava DSM 22618</name>
    <dbReference type="NCBI Taxonomy" id="1123014"/>
    <lineage>
        <taxon>Bacteria</taxon>
        <taxon>Pseudomonadati</taxon>
        <taxon>Pseudomonadota</taxon>
        <taxon>Betaproteobacteria</taxon>
        <taxon>Neisseriales</taxon>
        <taxon>Chromobacteriaceae</taxon>
        <taxon>Pseudogulbenkiania</taxon>
    </lineage>
</organism>
<feature type="domain" description="VWFA" evidence="8">
    <location>
        <begin position="471"/>
        <end position="652"/>
    </location>
</feature>
<dbReference type="SMART" id="SM00382">
    <property type="entry name" value="AAA"/>
    <property type="match status" value="1"/>
</dbReference>
<keyword evidence="4" id="KW-0067">ATP-binding</keyword>
<accession>A0A1Y6C5I7</accession>
<dbReference type="Pfam" id="PF17863">
    <property type="entry name" value="AAA_lid_2"/>
    <property type="match status" value="1"/>
</dbReference>
<evidence type="ECO:0000256" key="3">
    <source>
        <dbReference type="ARBA" id="ARBA00022741"/>
    </source>
</evidence>
<dbReference type="SUPFAM" id="SSF53300">
    <property type="entry name" value="vWA-like"/>
    <property type="match status" value="1"/>
</dbReference>
<reference evidence="10" key="1">
    <citation type="submission" date="2017-04" db="EMBL/GenBank/DDBJ databases">
        <authorList>
            <person name="Varghese N."/>
            <person name="Submissions S."/>
        </authorList>
    </citation>
    <scope>NUCLEOTIDE SEQUENCE [LARGE SCALE GENOMIC DNA]</scope>
    <source>
        <strain evidence="10">DSM 22618</strain>
    </source>
</reference>
<dbReference type="Proteomes" id="UP000192920">
    <property type="component" value="Unassembled WGS sequence"/>
</dbReference>
<dbReference type="Gene3D" id="3.40.50.410">
    <property type="entry name" value="von Willebrand factor, type A domain"/>
    <property type="match status" value="1"/>
</dbReference>
<dbReference type="InterPro" id="IPR012804">
    <property type="entry name" value="Cob_chelat_sub_put"/>
</dbReference>
<dbReference type="RefSeq" id="WP_085277339.1">
    <property type="nucleotide sequence ID" value="NZ_FXAG01000020.1"/>
</dbReference>
<dbReference type="InterPro" id="IPR000523">
    <property type="entry name" value="Mg_chelatse_chII-like_cat_dom"/>
</dbReference>
<dbReference type="InterPro" id="IPR041702">
    <property type="entry name" value="BchD/ChlD_VWA"/>
</dbReference>
<dbReference type="CDD" id="cd01451">
    <property type="entry name" value="vWA_Magnesium_chelatase"/>
    <property type="match status" value="1"/>
</dbReference>
<evidence type="ECO:0000256" key="6">
    <source>
        <dbReference type="ARBA" id="ARBA00053551"/>
    </source>
</evidence>
<feature type="compositionally biased region" description="Pro residues" evidence="7">
    <location>
        <begin position="337"/>
        <end position="350"/>
    </location>
</feature>
<dbReference type="SUPFAM" id="SSF52540">
    <property type="entry name" value="P-loop containing nucleoside triphosphate hydrolases"/>
    <property type="match status" value="1"/>
</dbReference>
<evidence type="ECO:0000256" key="5">
    <source>
        <dbReference type="ARBA" id="ARBA00030759"/>
    </source>
</evidence>
<evidence type="ECO:0000313" key="9">
    <source>
        <dbReference type="EMBL" id="SMF43165.1"/>
    </source>
</evidence>
<dbReference type="InterPro" id="IPR002035">
    <property type="entry name" value="VWF_A"/>
</dbReference>
<dbReference type="Gene3D" id="3.40.50.300">
    <property type="entry name" value="P-loop containing nucleotide triphosphate hydrolases"/>
    <property type="match status" value="1"/>
</dbReference>
<feature type="compositionally biased region" description="Acidic residues" evidence="7">
    <location>
        <begin position="357"/>
        <end position="375"/>
    </location>
</feature>
<comment type="similarity">
    <text evidence="2">Belongs to the Mg-chelatase subunits D/I family.</text>
</comment>
<dbReference type="SMART" id="SM00327">
    <property type="entry name" value="VWA"/>
    <property type="match status" value="1"/>
</dbReference>
<feature type="region of interest" description="Disordered" evidence="7">
    <location>
        <begin position="333"/>
        <end position="380"/>
    </location>
</feature>
<name>A0A1Y6C5I7_9NEIS</name>
<evidence type="ECO:0000256" key="1">
    <source>
        <dbReference type="ARBA" id="ARBA00004800"/>
    </source>
</evidence>
<keyword evidence="10" id="KW-1185">Reference proteome</keyword>
<dbReference type="PROSITE" id="PS50234">
    <property type="entry name" value="VWFA"/>
    <property type="match status" value="1"/>
</dbReference>
<dbReference type="Gene3D" id="1.10.8.80">
    <property type="entry name" value="Magnesium chelatase subunit I, C-Terminal domain"/>
    <property type="match status" value="1"/>
</dbReference>
<gene>
    <name evidence="9" type="ORF">SAMN02745746_03228</name>
</gene>
<proteinExistence type="inferred from homology"/>
<evidence type="ECO:0000256" key="7">
    <source>
        <dbReference type="SAM" id="MobiDB-lite"/>
    </source>
</evidence>
<dbReference type="EMBL" id="FXAG01000020">
    <property type="protein sequence ID" value="SMF43165.1"/>
    <property type="molecule type" value="Genomic_DNA"/>
</dbReference>
<dbReference type="PANTHER" id="PTHR35023:SF1">
    <property type="entry name" value="MG-PROTOPORPHYRIN IX CHELATASE"/>
    <property type="match status" value="1"/>
</dbReference>
<dbReference type="Pfam" id="PF13519">
    <property type="entry name" value="VWA_2"/>
    <property type="match status" value="1"/>
</dbReference>
<dbReference type="InterPro" id="IPR041628">
    <property type="entry name" value="ChlI/MoxR_AAA_lid"/>
</dbReference>
<dbReference type="Pfam" id="PF01078">
    <property type="entry name" value="Mg_chelatase"/>
    <property type="match status" value="1"/>
</dbReference>
<dbReference type="InterPro" id="IPR027417">
    <property type="entry name" value="P-loop_NTPase"/>
</dbReference>
<dbReference type="PANTHER" id="PTHR35023">
    <property type="entry name" value="CHELATASE-RELATED"/>
    <property type="match status" value="1"/>
</dbReference>
<dbReference type="InterPro" id="IPR052989">
    <property type="entry name" value="Mg-chelatase_DI-like"/>
</dbReference>
<comment type="function">
    <text evidence="6">Involved in bacteriochlorophyll biosynthesis; introduces a magnesium ion into protoporphyrin IX to yield Mg-protoporphyrin IX.</text>
</comment>
<dbReference type="NCBIfam" id="TIGR02442">
    <property type="entry name" value="Cob-chelat-sub"/>
    <property type="match status" value="1"/>
</dbReference>
<evidence type="ECO:0000256" key="4">
    <source>
        <dbReference type="ARBA" id="ARBA00022840"/>
    </source>
</evidence>
<dbReference type="STRING" id="1123014.SAMN02745746_03228"/>
<keyword evidence="3" id="KW-0547">Nucleotide-binding</keyword>
<sequence length="654" mass="69963">MKHHYPFVAIVGQEQLKRALLLCAVDPSMGGVLIRGDKGTAKSTAARGLAEVLPPIARTAGCGFNCAPDAPLAECPTCQSPETSAEAAPVPFINLPLGATEDRVLGSLDFEKALKHGQQAFKPGLLAAAHRGLLYIDEINLLADHLVDVLLDVAAMGVNTVQREGLSVSHPARITLLGTMNQEEGELRPQLLDRFGMMVEVSAPRDAATRAEVVRRRLAFEADPAGFTRRWAEDTAALRQTLHAAQAGLADVAMPDSLFDFISRLCCEFEVASLRADIVLNKAARALAALDGRREVTAEDVRDAAELVLPHRRRKKPFEQSGLDRDKLDELTRQATEPPPPPPAPQPPPGQDSAGSDTDDTQPDDAEPSDGENDDNTQPGSAAEQLFAMGAASNVGRIEVAALHASEASGRRSSSEGTRHGHTLRAVPSEAPSQLALDATLKSALLRNPNNFSVTRADLHDKVRVGKQANLILLVVDASGSMAAKRRMEAVKGCVLGLLQDAYQRRDQVAVIAFRGNTAELVLPPTRQIEQAERALSELPTGGRTPLAHALQLTAETLAQHARADNLTPLLVVLSDGRANIALDTRQDPWREALALAEALAGQGTPALVLDTEEGYVRLGRARELATALQGEYLPMDTLSAESLTLTIRQRLGG</sequence>
<protein>
    <recommendedName>
        <fullName evidence="5">Mg-protoporphyrin IX chelatase</fullName>
    </recommendedName>
</protein>
<evidence type="ECO:0000259" key="8">
    <source>
        <dbReference type="PROSITE" id="PS50234"/>
    </source>
</evidence>
<dbReference type="AlphaFoldDB" id="A0A1Y6C5I7"/>
<dbReference type="CDD" id="cd00009">
    <property type="entry name" value="AAA"/>
    <property type="match status" value="1"/>
</dbReference>
<evidence type="ECO:0000256" key="2">
    <source>
        <dbReference type="ARBA" id="ARBA00005799"/>
    </source>
</evidence>
<evidence type="ECO:0000313" key="10">
    <source>
        <dbReference type="Proteomes" id="UP000192920"/>
    </source>
</evidence>